<protein>
    <submittedName>
        <fullName evidence="1">Uncharacterized protein</fullName>
    </submittedName>
</protein>
<name>A0A7R9BC69_TIMSH</name>
<accession>A0A7R9BC69</accession>
<dbReference type="EMBL" id="OC025264">
    <property type="protein sequence ID" value="CAD7269414.1"/>
    <property type="molecule type" value="Genomic_DNA"/>
</dbReference>
<evidence type="ECO:0000313" key="1">
    <source>
        <dbReference type="EMBL" id="CAD7269414.1"/>
    </source>
</evidence>
<dbReference type="AlphaFoldDB" id="A0A7R9BC69"/>
<sequence length="112" mass="12739">MGSSHQQRALSTNLQGDTFLYALNSLTRIIGTTSYYPFGLYALTLMCNGRMIVRTTVEAWHSSHSQDVLSEVKEGFGDQINLCRYQGLNHSRQYRVYALKSAQHQRCTVLFS</sequence>
<gene>
    <name evidence="1" type="ORF">TSIB3V08_LOCUS13414</name>
</gene>
<organism evidence="1">
    <name type="scientific">Timema shepardi</name>
    <name type="common">Walking stick</name>
    <dbReference type="NCBI Taxonomy" id="629360"/>
    <lineage>
        <taxon>Eukaryota</taxon>
        <taxon>Metazoa</taxon>
        <taxon>Ecdysozoa</taxon>
        <taxon>Arthropoda</taxon>
        <taxon>Hexapoda</taxon>
        <taxon>Insecta</taxon>
        <taxon>Pterygota</taxon>
        <taxon>Neoptera</taxon>
        <taxon>Polyneoptera</taxon>
        <taxon>Phasmatodea</taxon>
        <taxon>Timematodea</taxon>
        <taxon>Timematoidea</taxon>
        <taxon>Timematidae</taxon>
        <taxon>Timema</taxon>
    </lineage>
</organism>
<reference evidence="1" key="1">
    <citation type="submission" date="2020-11" db="EMBL/GenBank/DDBJ databases">
        <authorList>
            <person name="Tran Van P."/>
        </authorList>
    </citation>
    <scope>NUCLEOTIDE SEQUENCE</scope>
</reference>
<proteinExistence type="predicted"/>